<accession>A0ABQ3QFU8</accession>
<keyword evidence="3" id="KW-1185">Reference proteome</keyword>
<dbReference type="EMBL" id="BNDY01000002">
    <property type="protein sequence ID" value="GHI36148.1"/>
    <property type="molecule type" value="Genomic_DNA"/>
</dbReference>
<evidence type="ECO:0000313" key="2">
    <source>
        <dbReference type="EMBL" id="GHI36148.1"/>
    </source>
</evidence>
<reference evidence="2" key="1">
    <citation type="submission" date="2024-05" db="EMBL/GenBank/DDBJ databases">
        <title>Whole genome shotgun sequence of Streptomyces violascens NBRC 12920.</title>
        <authorList>
            <person name="Komaki H."/>
            <person name="Tamura T."/>
        </authorList>
    </citation>
    <scope>NUCLEOTIDE SEQUENCE</scope>
    <source>
        <strain evidence="2">NBRC 12920</strain>
    </source>
</reference>
<keyword evidence="1" id="KW-0812">Transmembrane</keyword>
<comment type="caution">
    <text evidence="2">The sequence shown here is derived from an EMBL/GenBank/DDBJ whole genome shotgun (WGS) entry which is preliminary data.</text>
</comment>
<dbReference type="Pfam" id="PF19953">
    <property type="entry name" value="EACC1"/>
    <property type="match status" value="1"/>
</dbReference>
<dbReference type="Proteomes" id="UP001050808">
    <property type="component" value="Unassembled WGS sequence"/>
</dbReference>
<sequence length="139" mass="14907">MTLNTDGPKAADQLRSLHAWLTDVDELRGRVGCKESPPEKGTLGPLLEALTVALGPGAAATALATTVIAWLRTRRGEIRIKVTLPDRRSLELSARNVADLDPAALRQQVADVAALLGAQDQQGDTTLAIAPPEQRREER</sequence>
<proteinExistence type="predicted"/>
<protein>
    <submittedName>
        <fullName evidence="2">Uncharacterized protein</fullName>
    </submittedName>
</protein>
<gene>
    <name evidence="2" type="ORF">Sviol_05560</name>
</gene>
<dbReference type="RefSeq" id="WP_189960061.1">
    <property type="nucleotide sequence ID" value="NZ_BMUA01000001.1"/>
</dbReference>
<keyword evidence="1" id="KW-1133">Transmembrane helix</keyword>
<dbReference type="InterPro" id="IPR045428">
    <property type="entry name" value="EACC1"/>
</dbReference>
<evidence type="ECO:0000256" key="1">
    <source>
        <dbReference type="SAM" id="Phobius"/>
    </source>
</evidence>
<organism evidence="2 3">
    <name type="scientific">Streptomyces violascens</name>
    <dbReference type="NCBI Taxonomy" id="67381"/>
    <lineage>
        <taxon>Bacteria</taxon>
        <taxon>Bacillati</taxon>
        <taxon>Actinomycetota</taxon>
        <taxon>Actinomycetes</taxon>
        <taxon>Kitasatosporales</taxon>
        <taxon>Streptomycetaceae</taxon>
        <taxon>Streptomyces</taxon>
    </lineage>
</organism>
<keyword evidence="1" id="KW-0472">Membrane</keyword>
<evidence type="ECO:0000313" key="3">
    <source>
        <dbReference type="Proteomes" id="UP001050808"/>
    </source>
</evidence>
<name>A0ABQ3QFU8_9ACTN</name>
<feature type="transmembrane region" description="Helical" evidence="1">
    <location>
        <begin position="49"/>
        <end position="71"/>
    </location>
</feature>